<evidence type="ECO:0000256" key="1">
    <source>
        <dbReference type="SAM" id="MobiDB-lite"/>
    </source>
</evidence>
<evidence type="ECO:0000313" key="3">
    <source>
        <dbReference type="EMBL" id="GGV05650.1"/>
    </source>
</evidence>
<dbReference type="Proteomes" id="UP000654471">
    <property type="component" value="Unassembled WGS sequence"/>
</dbReference>
<name>A0ABQ2VQA5_9ACTN</name>
<gene>
    <name evidence="3" type="ORF">GCM10010211_85600</name>
</gene>
<evidence type="ECO:0000256" key="2">
    <source>
        <dbReference type="SAM" id="SignalP"/>
    </source>
</evidence>
<feature type="compositionally biased region" description="Basic residues" evidence="1">
    <location>
        <begin position="59"/>
        <end position="79"/>
    </location>
</feature>
<proteinExistence type="predicted"/>
<feature type="chain" id="PRO_5046140950" evidence="2">
    <location>
        <begin position="27"/>
        <end position="95"/>
    </location>
</feature>
<keyword evidence="2" id="KW-0732">Signal</keyword>
<reference evidence="4" key="1">
    <citation type="journal article" date="2019" name="Int. J. Syst. Evol. Microbiol.">
        <title>The Global Catalogue of Microorganisms (GCM) 10K type strain sequencing project: providing services to taxonomists for standard genome sequencing and annotation.</title>
        <authorList>
            <consortium name="The Broad Institute Genomics Platform"/>
            <consortium name="The Broad Institute Genome Sequencing Center for Infectious Disease"/>
            <person name="Wu L."/>
            <person name="Ma J."/>
        </authorList>
    </citation>
    <scope>NUCLEOTIDE SEQUENCE [LARGE SCALE GENOMIC DNA]</scope>
    <source>
        <strain evidence="4">JCM 3399</strain>
    </source>
</reference>
<feature type="region of interest" description="Disordered" evidence="1">
    <location>
        <begin position="34"/>
        <end position="95"/>
    </location>
</feature>
<dbReference type="EMBL" id="BMRP01000114">
    <property type="protein sequence ID" value="GGV05650.1"/>
    <property type="molecule type" value="Genomic_DNA"/>
</dbReference>
<protein>
    <submittedName>
        <fullName evidence="3">Uncharacterized protein</fullName>
    </submittedName>
</protein>
<keyword evidence="4" id="KW-1185">Reference proteome</keyword>
<evidence type="ECO:0000313" key="4">
    <source>
        <dbReference type="Proteomes" id="UP000654471"/>
    </source>
</evidence>
<comment type="caution">
    <text evidence="3">The sequence shown here is derived from an EMBL/GenBank/DDBJ whole genome shotgun (WGS) entry which is preliminary data.</text>
</comment>
<organism evidence="3 4">
    <name type="scientific">Streptomyces albospinus</name>
    <dbReference type="NCBI Taxonomy" id="285515"/>
    <lineage>
        <taxon>Bacteria</taxon>
        <taxon>Bacillati</taxon>
        <taxon>Actinomycetota</taxon>
        <taxon>Actinomycetes</taxon>
        <taxon>Kitasatosporales</taxon>
        <taxon>Streptomycetaceae</taxon>
        <taxon>Streptomyces</taxon>
    </lineage>
</organism>
<sequence>MRVSRFAATLGVAVAVMLGGSGVAEAAVPAAATVAGSHPGGGWHRHHGGWHGGHEGRYHGHGGRHRGHEGRYHHHGWHHHDRDEWGRNHHDRHGR</sequence>
<accession>A0ABQ2VQA5</accession>
<feature type="signal peptide" evidence="2">
    <location>
        <begin position="1"/>
        <end position="26"/>
    </location>
</feature>